<dbReference type="EMBL" id="MFJL01000036">
    <property type="protein sequence ID" value="OGG13416.1"/>
    <property type="molecule type" value="Genomic_DNA"/>
</dbReference>
<evidence type="ECO:0000313" key="2">
    <source>
        <dbReference type="Proteomes" id="UP000176923"/>
    </source>
</evidence>
<proteinExistence type="predicted"/>
<sequence length="132" mass="14785">MTIRISESDLGRRLLPGRYNEGGWSGWPDGGGYLDGIASDQDHFKGAQFPFVFTSGQYPEQPECIMFKIKNLAENVVVCDFSKERREQLAGKYGGKPDDYAAKWYDHTNDTSGFIKLGENAKVQGIIVESIR</sequence>
<dbReference type="AlphaFoldDB" id="A0A1F5ZLP4"/>
<organism evidence="1 2">
    <name type="scientific">Candidatus Gottesmanbacteria bacterium RIFCSPHIGHO2_02_FULL_39_11</name>
    <dbReference type="NCBI Taxonomy" id="1798382"/>
    <lineage>
        <taxon>Bacteria</taxon>
        <taxon>Candidatus Gottesmaniibacteriota</taxon>
    </lineage>
</organism>
<dbReference type="Proteomes" id="UP000176923">
    <property type="component" value="Unassembled WGS sequence"/>
</dbReference>
<protein>
    <submittedName>
        <fullName evidence="1">Uncharacterized protein</fullName>
    </submittedName>
</protein>
<name>A0A1F5ZLP4_9BACT</name>
<accession>A0A1F5ZLP4</accession>
<evidence type="ECO:0000313" key="1">
    <source>
        <dbReference type="EMBL" id="OGG13416.1"/>
    </source>
</evidence>
<reference evidence="1 2" key="1">
    <citation type="journal article" date="2016" name="Nat. Commun.">
        <title>Thousands of microbial genomes shed light on interconnected biogeochemical processes in an aquifer system.</title>
        <authorList>
            <person name="Anantharaman K."/>
            <person name="Brown C.T."/>
            <person name="Hug L.A."/>
            <person name="Sharon I."/>
            <person name="Castelle C.J."/>
            <person name="Probst A.J."/>
            <person name="Thomas B.C."/>
            <person name="Singh A."/>
            <person name="Wilkins M.J."/>
            <person name="Karaoz U."/>
            <person name="Brodie E.L."/>
            <person name="Williams K.H."/>
            <person name="Hubbard S.S."/>
            <person name="Banfield J.F."/>
        </authorList>
    </citation>
    <scope>NUCLEOTIDE SEQUENCE [LARGE SCALE GENOMIC DNA]</scope>
</reference>
<comment type="caution">
    <text evidence="1">The sequence shown here is derived from an EMBL/GenBank/DDBJ whole genome shotgun (WGS) entry which is preliminary data.</text>
</comment>
<gene>
    <name evidence="1" type="ORF">A3D77_04950</name>
</gene>